<evidence type="ECO:0000256" key="2">
    <source>
        <dbReference type="ARBA" id="ARBA00022679"/>
    </source>
</evidence>
<gene>
    <name evidence="6" type="ORF">PUT78_22755</name>
</gene>
<dbReference type="Gene3D" id="1.20.58.2240">
    <property type="match status" value="1"/>
</dbReference>
<feature type="domain" description="Carbohydrate kinase FGGY C-terminal" evidence="5">
    <location>
        <begin position="274"/>
        <end position="483"/>
    </location>
</feature>
<dbReference type="RefSeq" id="WP_274354520.1">
    <property type="nucleotide sequence ID" value="NZ_JAQZSM010000069.1"/>
</dbReference>
<proteinExistence type="inferred from homology"/>
<reference evidence="6" key="1">
    <citation type="submission" date="2023-02" db="EMBL/GenBank/DDBJ databases">
        <title>Description of Roseinatronobacter alkalisoli sp. nov., an alkaliphilic bacerium isolated from soda soil.</title>
        <authorList>
            <person name="Wei W."/>
        </authorList>
    </citation>
    <scope>NUCLEOTIDE SEQUENCE</scope>
    <source>
        <strain evidence="6">HJB301</strain>
    </source>
</reference>
<dbReference type="Gene3D" id="3.30.420.40">
    <property type="match status" value="1"/>
</dbReference>
<dbReference type="InterPro" id="IPR018484">
    <property type="entry name" value="FGGY_N"/>
</dbReference>
<dbReference type="InterPro" id="IPR018485">
    <property type="entry name" value="FGGY_C"/>
</dbReference>
<protein>
    <submittedName>
        <fullName evidence="6">FGGY-family carbohydrate kinase</fullName>
    </submittedName>
</protein>
<organism evidence="6 7">
    <name type="scientific">Roseinatronobacter alkalisoli</name>
    <dbReference type="NCBI Taxonomy" id="3028235"/>
    <lineage>
        <taxon>Bacteria</taxon>
        <taxon>Pseudomonadati</taxon>
        <taxon>Pseudomonadota</taxon>
        <taxon>Alphaproteobacteria</taxon>
        <taxon>Rhodobacterales</taxon>
        <taxon>Paracoccaceae</taxon>
        <taxon>Roseinatronobacter</taxon>
    </lineage>
</organism>
<dbReference type="InterPro" id="IPR006003">
    <property type="entry name" value="FGGY_RbtK-like"/>
</dbReference>
<comment type="similarity">
    <text evidence="1">Belongs to the FGGY kinase family.</text>
</comment>
<evidence type="ECO:0000313" key="7">
    <source>
        <dbReference type="Proteomes" id="UP001431784"/>
    </source>
</evidence>
<feature type="domain" description="Carbohydrate kinase FGGY N-terminal" evidence="4">
    <location>
        <begin position="4"/>
        <end position="259"/>
    </location>
</feature>
<evidence type="ECO:0000259" key="5">
    <source>
        <dbReference type="Pfam" id="PF02782"/>
    </source>
</evidence>
<dbReference type="Proteomes" id="UP001431784">
    <property type="component" value="Unassembled WGS sequence"/>
</dbReference>
<sequence length="534" mass="54620">MQGYFVGVDVGTKSARAGVFDGQGKLHGSASRPIDLVGSDDGRREQSSAQIWRAVCDCVAAAVALSRVDPAAIRGIGFDATCSLVVYGAGTGVGAAERPDLDVIVWSDHRAIAQADRINAMGHPVLDYVGGTISPEMQTPKLLWLRENLPEVYGAAAHFFDLADFLTYKASGALARSVCTTTCKWTYLGHENRWDDSYFRQIGLDDIADDGFARIGQQVVAAGTPLAQGLVAAAATAMGLTPGIAVGAALIDAHAGGLGTVGADPGAGGACRTMAYVFGTSSCTMTSGDAAHFVPGVWGPYHSAMVPGLWLNEGGQSAAGAAMDHLVASHPATAQAMAAAEAEKQGQTQWLADRALALSPNPSAAVNLAEGLHVVPEYAGNRSPLADPSRRAVIAGLGLQTGVDSLVALYVAGLCGLACGLRQIIAAQQAVGVSVDAIAVSGGAGTHPLSCQIIADVTGLTVALTESPEPVLLGSAMLGAVAAGACPDLIQAMPQMSRVARRFTPSPAMQALHAQRFDAFERLQAVGAELGSLA</sequence>
<evidence type="ECO:0000313" key="6">
    <source>
        <dbReference type="EMBL" id="MDD7973860.1"/>
    </source>
</evidence>
<keyword evidence="2" id="KW-0808">Transferase</keyword>
<dbReference type="CDD" id="cd07782">
    <property type="entry name" value="ASKHA_NBD_FGGY_D-RBK"/>
    <property type="match status" value="1"/>
</dbReference>
<comment type="caution">
    <text evidence="6">The sequence shown here is derived from an EMBL/GenBank/DDBJ whole genome shotgun (WGS) entry which is preliminary data.</text>
</comment>
<keyword evidence="3 6" id="KW-0418">Kinase</keyword>
<dbReference type="Pfam" id="PF02782">
    <property type="entry name" value="FGGY_C"/>
    <property type="match status" value="1"/>
</dbReference>
<dbReference type="EMBL" id="JAQZSM010000069">
    <property type="protein sequence ID" value="MDD7973860.1"/>
    <property type="molecule type" value="Genomic_DNA"/>
</dbReference>
<evidence type="ECO:0000256" key="3">
    <source>
        <dbReference type="ARBA" id="ARBA00022777"/>
    </source>
</evidence>
<name>A0ABT5TFF7_9RHOB</name>
<dbReference type="NCBIfam" id="TIGR01315">
    <property type="entry name" value="5C_CHO_kinase"/>
    <property type="match status" value="1"/>
</dbReference>
<dbReference type="PIRSF" id="PIRSF000538">
    <property type="entry name" value="GlpK"/>
    <property type="match status" value="1"/>
</dbReference>
<accession>A0ABT5TFF7</accession>
<evidence type="ECO:0000259" key="4">
    <source>
        <dbReference type="Pfam" id="PF00370"/>
    </source>
</evidence>
<dbReference type="GO" id="GO:0016301">
    <property type="term" value="F:kinase activity"/>
    <property type="evidence" value="ECO:0007669"/>
    <property type="project" value="UniProtKB-KW"/>
</dbReference>
<dbReference type="Pfam" id="PF00370">
    <property type="entry name" value="FGGY_N"/>
    <property type="match status" value="1"/>
</dbReference>
<dbReference type="PANTHER" id="PTHR43435">
    <property type="entry name" value="RIBULOKINASE"/>
    <property type="match status" value="1"/>
</dbReference>
<dbReference type="InterPro" id="IPR000577">
    <property type="entry name" value="Carb_kinase_FGGY"/>
</dbReference>
<evidence type="ECO:0000256" key="1">
    <source>
        <dbReference type="ARBA" id="ARBA00009156"/>
    </source>
</evidence>
<dbReference type="SUPFAM" id="SSF53067">
    <property type="entry name" value="Actin-like ATPase domain"/>
    <property type="match status" value="2"/>
</dbReference>
<dbReference type="PANTHER" id="PTHR43435:SF4">
    <property type="entry name" value="FGGY CARBOHYDRATE KINASE DOMAIN-CONTAINING PROTEIN"/>
    <property type="match status" value="1"/>
</dbReference>
<dbReference type="InterPro" id="IPR043129">
    <property type="entry name" value="ATPase_NBD"/>
</dbReference>
<keyword evidence="7" id="KW-1185">Reference proteome</keyword>